<dbReference type="KEGG" id="vg:55012391"/>
<sequence length="101" mass="10625">MAQLTFTDRVEPLGQAGLARQLTVNNTSANTALTAGIFRISMRAVGADIRYQIGNGTQTATPSSHFIANGERLDLAVPPSANIAVLRNATTNGTLEVTELV</sequence>
<dbReference type="GeneID" id="55012391"/>
<accession>A0A482IDK3</accession>
<proteinExistence type="predicted"/>
<reference evidence="1 2" key="1">
    <citation type="submission" date="2018-10" db="EMBL/GenBank/DDBJ databases">
        <title>Isolation and Genetic Analysis of a Novel Cyanophage S-LB68 from the Huang Bohai.</title>
        <authorList>
            <person name="Liu X."/>
        </authorList>
    </citation>
    <scope>NUCLEOTIDE SEQUENCE [LARGE SCALE GENOMIC DNA]</scope>
</reference>
<dbReference type="EMBL" id="MK016662">
    <property type="protein sequence ID" value="QBP05807.1"/>
    <property type="molecule type" value="Genomic_DNA"/>
</dbReference>
<dbReference type="Proteomes" id="UP000295590">
    <property type="component" value="Segment"/>
</dbReference>
<keyword evidence="2" id="KW-1185">Reference proteome</keyword>
<evidence type="ECO:0000313" key="2">
    <source>
        <dbReference type="Proteomes" id="UP000295590"/>
    </source>
</evidence>
<dbReference type="RefSeq" id="YP_009820944.1">
    <property type="nucleotide sequence ID" value="NC_048171.1"/>
</dbReference>
<evidence type="ECO:0000313" key="1">
    <source>
        <dbReference type="EMBL" id="QBP05807.1"/>
    </source>
</evidence>
<protein>
    <submittedName>
        <fullName evidence="1">Uncharacterized protein</fullName>
    </submittedName>
</protein>
<name>A0A482IDK3_9CAUD</name>
<organism evidence="1 2">
    <name type="scientific">Synechococcus phage S-B28</name>
    <dbReference type="NCBI Taxonomy" id="2545435"/>
    <lineage>
        <taxon>Viruses</taxon>
        <taxon>Duplodnaviria</taxon>
        <taxon>Heunggongvirae</taxon>
        <taxon>Uroviricota</taxon>
        <taxon>Caudoviricetes</taxon>
        <taxon>Autographivirales</taxon>
        <taxon>Sechaudvirinae</taxon>
        <taxon>Qadamvirus</taxon>
        <taxon>Qadamvirus SB28</taxon>
    </lineage>
</organism>